<feature type="region of interest" description="Disordered" evidence="1">
    <location>
        <begin position="1"/>
        <end position="29"/>
    </location>
</feature>
<proteinExistence type="predicted"/>
<feature type="region of interest" description="Disordered" evidence="1">
    <location>
        <begin position="386"/>
        <end position="445"/>
    </location>
</feature>
<dbReference type="AlphaFoldDB" id="A0A8S9GZY6"/>
<feature type="compositionally biased region" description="Polar residues" evidence="1">
    <location>
        <begin position="386"/>
        <end position="397"/>
    </location>
</feature>
<feature type="compositionally biased region" description="Basic and acidic residues" evidence="1">
    <location>
        <begin position="131"/>
        <end position="142"/>
    </location>
</feature>
<feature type="compositionally biased region" description="Polar residues" evidence="1">
    <location>
        <begin position="8"/>
        <end position="20"/>
    </location>
</feature>
<dbReference type="Proteomes" id="UP000712281">
    <property type="component" value="Unassembled WGS sequence"/>
</dbReference>
<reference evidence="2" key="1">
    <citation type="submission" date="2019-12" db="EMBL/GenBank/DDBJ databases">
        <title>Genome sequencing and annotation of Brassica cretica.</title>
        <authorList>
            <person name="Studholme D.J."/>
            <person name="Sarris P.F."/>
        </authorList>
    </citation>
    <scope>NUCLEOTIDE SEQUENCE</scope>
    <source>
        <strain evidence="2">PFS-001/15</strain>
        <tissue evidence="2">Leaf</tissue>
    </source>
</reference>
<protein>
    <submittedName>
        <fullName evidence="2">Uncharacterized protein</fullName>
    </submittedName>
</protein>
<accession>A0A8S9GZY6</accession>
<feature type="compositionally biased region" description="Basic residues" evidence="1">
    <location>
        <begin position="403"/>
        <end position="413"/>
    </location>
</feature>
<evidence type="ECO:0000313" key="3">
    <source>
        <dbReference type="Proteomes" id="UP000712281"/>
    </source>
</evidence>
<gene>
    <name evidence="2" type="ORF">F2Q68_00034190</name>
</gene>
<organism evidence="2 3">
    <name type="scientific">Brassica cretica</name>
    <name type="common">Mustard</name>
    <dbReference type="NCBI Taxonomy" id="69181"/>
    <lineage>
        <taxon>Eukaryota</taxon>
        <taxon>Viridiplantae</taxon>
        <taxon>Streptophyta</taxon>
        <taxon>Embryophyta</taxon>
        <taxon>Tracheophyta</taxon>
        <taxon>Spermatophyta</taxon>
        <taxon>Magnoliopsida</taxon>
        <taxon>eudicotyledons</taxon>
        <taxon>Gunneridae</taxon>
        <taxon>Pentapetalae</taxon>
        <taxon>rosids</taxon>
        <taxon>malvids</taxon>
        <taxon>Brassicales</taxon>
        <taxon>Brassicaceae</taxon>
        <taxon>Brassiceae</taxon>
        <taxon>Brassica</taxon>
    </lineage>
</organism>
<comment type="caution">
    <text evidence="2">The sequence shown here is derived from an EMBL/GenBank/DDBJ whole genome shotgun (WGS) entry which is preliminary data.</text>
</comment>
<dbReference type="EMBL" id="QGKW02001988">
    <property type="protein sequence ID" value="KAF2551313.1"/>
    <property type="molecule type" value="Genomic_DNA"/>
</dbReference>
<feature type="region of interest" description="Disordered" evidence="1">
    <location>
        <begin position="69"/>
        <end position="159"/>
    </location>
</feature>
<evidence type="ECO:0000256" key="1">
    <source>
        <dbReference type="SAM" id="MobiDB-lite"/>
    </source>
</evidence>
<name>A0A8S9GZY6_BRACR</name>
<sequence>MSTDDADNVQTPLNGSSGTDLHTPAADVSAANAPANAAALEEFKKMFATYEKRSEEQEYLMNTLTKQVETLTSRTRAIRPRGTTKVRGKRLDFATPLDRPGAAQERPSGQNSIEKSPIEKGNPESPPPPAKDSKDNEVEHVNLDPSDVSNDTDEDINRHPRRTRSRFAWESTPFDKPMTEEEEILYWNEQEELAEKQTELTRNSPLDQIKLWKPPDLQQFQYHCRDYQTRSGDGEFTRGNCEVITGAGEEHMFSSQIKEKPPYKLSLQQTPKQPTRGNYLDSKKCMKPDLLVVVTGQTVLRSTLFEKKESSYEQTCSTFLVLPTSTRNQFEAKTNSWLHITNLHLLYSERFEFKTPQSYIWRPGENAKCEFQFQHPAPQSILYTSVHKATSQDTSELQDPPSPRHHQKPRASHLRPETSGSIAPDPGMEKGNRSSPGFREWFWPE</sequence>
<feature type="compositionally biased region" description="Basic residues" evidence="1">
    <location>
        <begin position="76"/>
        <end position="88"/>
    </location>
</feature>
<evidence type="ECO:0000313" key="2">
    <source>
        <dbReference type="EMBL" id="KAF2551313.1"/>
    </source>
</evidence>